<dbReference type="PATRIC" id="fig|1134457.3.peg.4091"/>
<name>L7E5R6_MICAE</name>
<organism evidence="2 3">
    <name type="scientific">Microcystis aeruginosa TAIHU98</name>
    <dbReference type="NCBI Taxonomy" id="1134457"/>
    <lineage>
        <taxon>Bacteria</taxon>
        <taxon>Bacillati</taxon>
        <taxon>Cyanobacteriota</taxon>
        <taxon>Cyanophyceae</taxon>
        <taxon>Oscillatoriophycideae</taxon>
        <taxon>Chroococcales</taxon>
        <taxon>Microcystaceae</taxon>
        <taxon>Microcystis</taxon>
    </lineage>
</organism>
<accession>L7E5R6</accession>
<keyword evidence="1" id="KW-0472">Membrane</keyword>
<comment type="caution">
    <text evidence="2">The sequence shown here is derived from an EMBL/GenBank/DDBJ whole genome shotgun (WGS) entry which is preliminary data.</text>
</comment>
<sequence>MYQKIQFKKSLHSSPQLTIQILVFLVVLIAIATLAARSGNTPTQGKNVTRTAYTTPILWGIYLENDLKYANLEDYHDRI</sequence>
<evidence type="ECO:0000313" key="3">
    <source>
        <dbReference type="Proteomes" id="UP000010932"/>
    </source>
</evidence>
<reference evidence="2 3" key="1">
    <citation type="journal article" date="2013" name="Genome Announc.">
        <title>Whole-Genome Sequence of Microcystis aeruginosa TAIHU98, a Nontoxic Bloom-Forming Strain Isolated from Taihu Lake, China.</title>
        <authorList>
            <person name="Yang C."/>
            <person name="Zhang W."/>
            <person name="Ren M."/>
            <person name="Song L."/>
            <person name="Li T."/>
            <person name="Zhao J."/>
        </authorList>
    </citation>
    <scope>NUCLEOTIDE SEQUENCE [LARGE SCALE GENOMIC DNA]</scope>
    <source>
        <strain evidence="2 3">TAIHU98</strain>
    </source>
</reference>
<gene>
    <name evidence="2" type="ORF">O53_2423</name>
</gene>
<protein>
    <submittedName>
        <fullName evidence="2">Uncharacterized protein</fullName>
    </submittedName>
</protein>
<keyword evidence="1" id="KW-1133">Transmembrane helix</keyword>
<feature type="transmembrane region" description="Helical" evidence="1">
    <location>
        <begin position="17"/>
        <end position="36"/>
    </location>
</feature>
<evidence type="ECO:0000256" key="1">
    <source>
        <dbReference type="SAM" id="Phobius"/>
    </source>
</evidence>
<proteinExistence type="predicted"/>
<dbReference type="EMBL" id="ANKQ01000002">
    <property type="protein sequence ID" value="ELP53617.1"/>
    <property type="molecule type" value="Genomic_DNA"/>
</dbReference>
<keyword evidence="1" id="KW-0812">Transmembrane</keyword>
<dbReference type="AlphaFoldDB" id="L7E5R6"/>
<dbReference type="Proteomes" id="UP000010932">
    <property type="component" value="Unassembled WGS sequence"/>
</dbReference>
<evidence type="ECO:0000313" key="2">
    <source>
        <dbReference type="EMBL" id="ELP53617.1"/>
    </source>
</evidence>